<accession>A0ABN0C304</accession>
<proteinExistence type="predicted"/>
<evidence type="ECO:0000256" key="1">
    <source>
        <dbReference type="SAM" id="MobiDB-lite"/>
    </source>
</evidence>
<evidence type="ECO:0000313" key="3">
    <source>
        <dbReference type="Proteomes" id="UP000003179"/>
    </source>
</evidence>
<sequence length="77" mass="8294">MATKCPHSDVDVNGYCYACGAYVEGRDAGAAIAALFPELYEAVTERPAWLDAKSDGPMADALRPLREASQDEDGEDR</sequence>
<keyword evidence="3" id="KW-1185">Reference proteome</keyword>
<protein>
    <recommendedName>
        <fullName evidence="4">Zinc ribbon domain-containing protein</fullName>
    </recommendedName>
</protein>
<name>A0ABN0C304_9ACTN</name>
<dbReference type="Proteomes" id="UP000003179">
    <property type="component" value="Unassembled WGS sequence"/>
</dbReference>
<feature type="region of interest" description="Disordered" evidence="1">
    <location>
        <begin position="51"/>
        <end position="77"/>
    </location>
</feature>
<dbReference type="RefSeq" id="WP_002546828.1">
    <property type="nucleotide sequence ID" value="NZ_GL383191.1"/>
</dbReference>
<organism evidence="2 3">
    <name type="scientific">Cutibacterium modestum HL044PA1</name>
    <dbReference type="NCBI Taxonomy" id="765109"/>
    <lineage>
        <taxon>Bacteria</taxon>
        <taxon>Bacillati</taxon>
        <taxon>Actinomycetota</taxon>
        <taxon>Actinomycetes</taxon>
        <taxon>Propionibacteriales</taxon>
        <taxon>Propionibacteriaceae</taxon>
        <taxon>Cutibacterium</taxon>
        <taxon>Cutibacterium modestum</taxon>
    </lineage>
</organism>
<evidence type="ECO:0008006" key="4">
    <source>
        <dbReference type="Google" id="ProtNLM"/>
    </source>
</evidence>
<evidence type="ECO:0000313" key="2">
    <source>
        <dbReference type="EMBL" id="EFS91525.1"/>
    </source>
</evidence>
<dbReference type="EMBL" id="ADZU01000038">
    <property type="protein sequence ID" value="EFS91525.1"/>
    <property type="molecule type" value="Genomic_DNA"/>
</dbReference>
<reference evidence="2" key="1">
    <citation type="submission" date="2010-08" db="EMBL/GenBank/DDBJ databases">
        <authorList>
            <person name="Weinstock G."/>
            <person name="Sodergren E."/>
            <person name="Clifton S."/>
            <person name="Fulton L."/>
            <person name="Fulton B."/>
            <person name="Courtney L."/>
            <person name="Fronick C."/>
            <person name="Harrison M."/>
            <person name="Strong C."/>
            <person name="Farmer C."/>
            <person name="Delahaunty K."/>
            <person name="Markovic C."/>
            <person name="Hall O."/>
            <person name="Minx P."/>
            <person name="Tomlinson C."/>
            <person name="Mitreva M."/>
            <person name="Hou S."/>
            <person name="Chen J."/>
            <person name="Wollam A."/>
            <person name="Pepin K.H."/>
            <person name="Johnson M."/>
            <person name="Bhonagiri V."/>
            <person name="Zhang X."/>
            <person name="Suruliraj S."/>
            <person name="Warren W."/>
            <person name="Chinwalla A."/>
            <person name="Mardis E.R."/>
            <person name="Wilson R.K."/>
        </authorList>
    </citation>
    <scope>NUCLEOTIDE SEQUENCE [LARGE SCALE GENOMIC DNA]</scope>
    <source>
        <strain evidence="2">HL044PA1</strain>
    </source>
</reference>
<gene>
    <name evidence="2" type="ORF">HMPREF9607_02288</name>
</gene>
<comment type="caution">
    <text evidence="2">The sequence shown here is derived from an EMBL/GenBank/DDBJ whole genome shotgun (WGS) entry which is preliminary data.</text>
</comment>